<name>A0A090ZAN1_PAEMA</name>
<dbReference type="Pfam" id="PF20648">
    <property type="entry name" value="DUF6809"/>
    <property type="match status" value="1"/>
</dbReference>
<accession>A0A090ZAN1</accession>
<dbReference type="STRING" id="44252.DJ90_1615"/>
<dbReference type="InterPro" id="IPR049215">
    <property type="entry name" value="DUF6809"/>
</dbReference>
<dbReference type="GeneID" id="77007519"/>
<dbReference type="OrthoDB" id="9795830at2"/>
<protein>
    <submittedName>
        <fullName evidence="1">Uncharacterized protein</fullName>
    </submittedName>
</protein>
<comment type="caution">
    <text evidence="1">The sequence shown here is derived from an EMBL/GenBank/DDBJ whole genome shotgun (WGS) entry which is preliminary data.</text>
</comment>
<dbReference type="RefSeq" id="WP_036623390.1">
    <property type="nucleotide sequence ID" value="NZ_BOSD01000021.1"/>
</dbReference>
<evidence type="ECO:0000313" key="1">
    <source>
        <dbReference type="EMBL" id="KFN08339.1"/>
    </source>
</evidence>
<dbReference type="EMBL" id="JMQA01000029">
    <property type="protein sequence ID" value="KFN08339.1"/>
    <property type="molecule type" value="Genomic_DNA"/>
</dbReference>
<gene>
    <name evidence="1" type="ORF">DJ90_1615</name>
</gene>
<dbReference type="HOGENOM" id="CLU_157174_0_0_9"/>
<organism evidence="1 2">
    <name type="scientific">Paenibacillus macerans</name>
    <name type="common">Bacillus macerans</name>
    <dbReference type="NCBI Taxonomy" id="44252"/>
    <lineage>
        <taxon>Bacteria</taxon>
        <taxon>Bacillati</taxon>
        <taxon>Bacillota</taxon>
        <taxon>Bacilli</taxon>
        <taxon>Bacillales</taxon>
        <taxon>Paenibacillaceae</taxon>
        <taxon>Paenibacillus</taxon>
    </lineage>
</organism>
<evidence type="ECO:0000313" key="2">
    <source>
        <dbReference type="Proteomes" id="UP000029278"/>
    </source>
</evidence>
<dbReference type="Proteomes" id="UP000029278">
    <property type="component" value="Unassembled WGS sequence"/>
</dbReference>
<reference evidence="1 2" key="1">
    <citation type="submission" date="2014-04" db="EMBL/GenBank/DDBJ databases">
        <authorList>
            <person name="Bishop-Lilly K.A."/>
            <person name="Broomall S.M."/>
            <person name="Chain P.S."/>
            <person name="Chertkov O."/>
            <person name="Coyne S.R."/>
            <person name="Daligault H.E."/>
            <person name="Davenport K.W."/>
            <person name="Erkkila T."/>
            <person name="Frey K.G."/>
            <person name="Gibbons H.S."/>
            <person name="Gu W."/>
            <person name="Jaissle J."/>
            <person name="Johnson S.L."/>
            <person name="Koroleva G.I."/>
            <person name="Ladner J.T."/>
            <person name="Lo C.-C."/>
            <person name="Minogue T.D."/>
            <person name="Munk C."/>
            <person name="Palacios G.F."/>
            <person name="Redden C.L."/>
            <person name="Rosenzweig C.N."/>
            <person name="Scholz M.B."/>
            <person name="Teshima H."/>
            <person name="Xu Y."/>
        </authorList>
    </citation>
    <scope>NUCLEOTIDE SEQUENCE [LARGE SCALE GENOMIC DNA]</scope>
    <source>
        <strain evidence="1 2">8244</strain>
    </source>
</reference>
<proteinExistence type="predicted"/>
<keyword evidence="2" id="KW-1185">Reference proteome</keyword>
<sequence>MKSILEELYKGNLNPESRTVPTDPEYRSLNGEISDLMLEVKQRFSENDFRALEEILDLNGDTSSMLTSTAFVQGFRMGALMMVEVFCGEGKGFGK</sequence>
<dbReference type="AlphaFoldDB" id="A0A090ZAN1"/>